<sequence length="307" mass="34027">MLPPKDTLSLQKVELLEDFLLTIASKYSVHLGIELVWSHTADLQDALSGNYIGSTTTYCGQRKSAVIRFLCELESLLFDFDTGWGGGSVTVGQYMSPSNHQIELLKSSIGRIQTYRLTAEHDRLTRSHRLDKLQKLMAPSSSENDIDAISPEILANEAMRIANNADYLTSHLAYTKRLCDIAEKLRFLPVEDRKSALSTELAKLNASGTMGGDLINVIKSNDQGHTRVVRIPITEGHVFRSKARTPVLLLVETVDEIVEEKVVVVVEKNTVMKEDKEENITPEETSDTTQSCTATNGKDVTDTNSLS</sequence>
<dbReference type="InParanoid" id="A0A1E7FCJ7"/>
<organism evidence="2 3">
    <name type="scientific">Fragilariopsis cylindrus CCMP1102</name>
    <dbReference type="NCBI Taxonomy" id="635003"/>
    <lineage>
        <taxon>Eukaryota</taxon>
        <taxon>Sar</taxon>
        <taxon>Stramenopiles</taxon>
        <taxon>Ochrophyta</taxon>
        <taxon>Bacillariophyta</taxon>
        <taxon>Bacillariophyceae</taxon>
        <taxon>Bacillariophycidae</taxon>
        <taxon>Bacillariales</taxon>
        <taxon>Bacillariaceae</taxon>
        <taxon>Fragilariopsis</taxon>
    </lineage>
</organism>
<protein>
    <submittedName>
        <fullName evidence="2">Uncharacterized protein</fullName>
    </submittedName>
</protein>
<accession>A0A1E7FCJ7</accession>
<feature type="non-terminal residue" evidence="2">
    <location>
        <position position="307"/>
    </location>
</feature>
<reference evidence="2 3" key="1">
    <citation type="submission" date="2016-09" db="EMBL/GenBank/DDBJ databases">
        <title>Extensive genetic diversity and differential bi-allelic expression allows diatom success in the polar Southern Ocean.</title>
        <authorList>
            <consortium name="DOE Joint Genome Institute"/>
            <person name="Mock T."/>
            <person name="Otillar R.P."/>
            <person name="Strauss J."/>
            <person name="Dupont C."/>
            <person name="Frickenhaus S."/>
            <person name="Maumus F."/>
            <person name="Mcmullan M."/>
            <person name="Sanges R."/>
            <person name="Schmutz J."/>
            <person name="Toseland A."/>
            <person name="Valas R."/>
            <person name="Veluchamy A."/>
            <person name="Ward B.J."/>
            <person name="Allen A."/>
            <person name="Barry K."/>
            <person name="Falciatore A."/>
            <person name="Ferrante M."/>
            <person name="Fortunato A.E."/>
            <person name="Gloeckner G."/>
            <person name="Gruber A."/>
            <person name="Hipkin R."/>
            <person name="Janech M."/>
            <person name="Kroth P."/>
            <person name="Leese F."/>
            <person name="Lindquist E."/>
            <person name="Lyon B.R."/>
            <person name="Martin J."/>
            <person name="Mayer C."/>
            <person name="Parker M."/>
            <person name="Quesneville H."/>
            <person name="Raymond J."/>
            <person name="Uhlig C."/>
            <person name="Valentin K.U."/>
            <person name="Worden A.Z."/>
            <person name="Armbrust E.V."/>
            <person name="Bowler C."/>
            <person name="Green B."/>
            <person name="Moulton V."/>
            <person name="Van Oosterhout C."/>
            <person name="Grigoriev I."/>
        </authorList>
    </citation>
    <scope>NUCLEOTIDE SEQUENCE [LARGE SCALE GENOMIC DNA]</scope>
    <source>
        <strain evidence="2 3">CCMP1102</strain>
    </source>
</reference>
<gene>
    <name evidence="2" type="ORF">FRACYDRAFT_149073</name>
</gene>
<evidence type="ECO:0000313" key="3">
    <source>
        <dbReference type="Proteomes" id="UP000095751"/>
    </source>
</evidence>
<dbReference type="EMBL" id="KV784359">
    <property type="protein sequence ID" value="OEU15887.1"/>
    <property type="molecule type" value="Genomic_DNA"/>
</dbReference>
<keyword evidence="3" id="KW-1185">Reference proteome</keyword>
<proteinExistence type="predicted"/>
<evidence type="ECO:0000256" key="1">
    <source>
        <dbReference type="SAM" id="MobiDB-lite"/>
    </source>
</evidence>
<dbReference type="KEGG" id="fcy:FRACYDRAFT_149073"/>
<dbReference type="AlphaFoldDB" id="A0A1E7FCJ7"/>
<feature type="region of interest" description="Disordered" evidence="1">
    <location>
        <begin position="275"/>
        <end position="307"/>
    </location>
</feature>
<dbReference type="Proteomes" id="UP000095751">
    <property type="component" value="Unassembled WGS sequence"/>
</dbReference>
<name>A0A1E7FCJ7_9STRA</name>
<dbReference type="OrthoDB" id="10264149at2759"/>
<feature type="compositionally biased region" description="Polar residues" evidence="1">
    <location>
        <begin position="287"/>
        <end position="307"/>
    </location>
</feature>
<evidence type="ECO:0000313" key="2">
    <source>
        <dbReference type="EMBL" id="OEU15887.1"/>
    </source>
</evidence>